<organism evidence="9">
    <name type="scientific">Blastocystis hominis</name>
    <dbReference type="NCBI Taxonomy" id="12968"/>
    <lineage>
        <taxon>Eukaryota</taxon>
        <taxon>Sar</taxon>
        <taxon>Stramenopiles</taxon>
        <taxon>Bigyra</taxon>
        <taxon>Opalozoa</taxon>
        <taxon>Opalinata</taxon>
        <taxon>Blastocystidae</taxon>
        <taxon>Blastocystis</taxon>
    </lineage>
</organism>
<keyword evidence="5" id="KW-0963">Cytoplasm</keyword>
<protein>
    <recommendedName>
        <fullName evidence="8">Exportin-7/Ran-binding protein 17 TPR repeats domain-containing protein</fullName>
    </recommendedName>
</protein>
<dbReference type="InterPro" id="IPR044189">
    <property type="entry name" value="XPO4/7-like"/>
</dbReference>
<comment type="subcellular location">
    <subcellularLocation>
        <location evidence="2">Cytoplasm</location>
    </subcellularLocation>
    <subcellularLocation>
        <location evidence="1">Nucleus</location>
    </subcellularLocation>
</comment>
<dbReference type="GO" id="GO:0005737">
    <property type="term" value="C:cytoplasm"/>
    <property type="evidence" value="ECO:0007669"/>
    <property type="project" value="UniProtKB-SubCell"/>
</dbReference>
<evidence type="ECO:0000256" key="2">
    <source>
        <dbReference type="ARBA" id="ARBA00004496"/>
    </source>
</evidence>
<gene>
    <name evidence="9" type="ORF">GSBLH_T00007047001</name>
</gene>
<accession>D8M166</accession>
<dbReference type="GO" id="GO:0005049">
    <property type="term" value="F:nuclear export signal receptor activity"/>
    <property type="evidence" value="ECO:0007669"/>
    <property type="project" value="InterPro"/>
</dbReference>
<keyword evidence="4" id="KW-0813">Transport</keyword>
<dbReference type="InterPro" id="IPR057947">
    <property type="entry name" value="TPR_XPO7/RBP17"/>
</dbReference>
<keyword evidence="6" id="KW-0653">Protein transport</keyword>
<comment type="similarity">
    <text evidence="3">Belongs to the exportin family.</text>
</comment>
<dbReference type="GeneID" id="24923171"/>
<name>D8M166_BLAHO</name>
<dbReference type="AlphaFoldDB" id="D8M166"/>
<keyword evidence="10" id="KW-1185">Reference proteome</keyword>
<dbReference type="EMBL" id="FN668644">
    <property type="protein sequence ID" value="CBK21805.2"/>
    <property type="molecule type" value="Genomic_DNA"/>
</dbReference>
<evidence type="ECO:0000256" key="1">
    <source>
        <dbReference type="ARBA" id="ARBA00004123"/>
    </source>
</evidence>
<feature type="domain" description="Exportin-7/Ran-binding protein 17 TPR repeats" evidence="8">
    <location>
        <begin position="143"/>
        <end position="299"/>
    </location>
</feature>
<dbReference type="GO" id="GO:0006611">
    <property type="term" value="P:protein export from nucleus"/>
    <property type="evidence" value="ECO:0007669"/>
    <property type="project" value="TreeGrafter"/>
</dbReference>
<evidence type="ECO:0000259" key="8">
    <source>
        <dbReference type="Pfam" id="PF25795"/>
    </source>
</evidence>
<dbReference type="PANTHER" id="PTHR12596:SF2">
    <property type="entry name" value="EXPORTIN-7 ISOFORM X1"/>
    <property type="match status" value="1"/>
</dbReference>
<evidence type="ECO:0000313" key="10">
    <source>
        <dbReference type="Proteomes" id="UP000008312"/>
    </source>
</evidence>
<evidence type="ECO:0000256" key="7">
    <source>
        <dbReference type="ARBA" id="ARBA00023242"/>
    </source>
</evidence>
<reference evidence="9" key="1">
    <citation type="submission" date="2010-02" db="EMBL/GenBank/DDBJ databases">
        <title>Sequencing and annotation of the Blastocystis hominis genome.</title>
        <authorList>
            <person name="Wincker P."/>
        </authorList>
    </citation>
    <scope>NUCLEOTIDE SEQUENCE</scope>
    <source>
        <strain evidence="9">Singapore isolate B</strain>
    </source>
</reference>
<dbReference type="GO" id="GO:0005643">
    <property type="term" value="C:nuclear pore"/>
    <property type="evidence" value="ECO:0007669"/>
    <property type="project" value="TreeGrafter"/>
</dbReference>
<keyword evidence="7" id="KW-0539">Nucleus</keyword>
<evidence type="ECO:0000256" key="4">
    <source>
        <dbReference type="ARBA" id="ARBA00022448"/>
    </source>
</evidence>
<sequence>MLFASIRRSIFRDPGLRLRFLEVLINGVAECLSSGHGLNDEDTYNMMCQLLGRLKSNFQLSELMKTAQFATCFELISNFTCTSLRDWNACNNSINFLLTLWSRMTCAFRYVQITSAIALNQNVLANLIPRIVEAYIEGRLLQVLDDGGNSNPLDDPDTLREEMTQIPQIIRFVYPTCGEFLLRRFIELSNEYQVELGKLFEGNGELQEEIANLESSGEKLALLIHIIANVISGQSFMLIQVTSNHNFYDAQLSRNVLQLVNYCMQEQQSHGYRCHPQLEVAFLSFFLIFRRTFVNDQKSFAIIREYEDCKNGPIPQRAEVPPIFGM</sequence>
<dbReference type="Pfam" id="PF25795">
    <property type="entry name" value="TPR_XPO7"/>
    <property type="match status" value="1"/>
</dbReference>
<dbReference type="InParanoid" id="D8M166"/>
<dbReference type="Proteomes" id="UP000008312">
    <property type="component" value="Unassembled WGS sequence"/>
</dbReference>
<evidence type="ECO:0000256" key="3">
    <source>
        <dbReference type="ARBA" id="ARBA00009466"/>
    </source>
</evidence>
<dbReference type="RefSeq" id="XP_012895853.1">
    <property type="nucleotide sequence ID" value="XM_013040399.1"/>
</dbReference>
<dbReference type="OrthoDB" id="244158at2759"/>
<evidence type="ECO:0000256" key="5">
    <source>
        <dbReference type="ARBA" id="ARBA00022490"/>
    </source>
</evidence>
<evidence type="ECO:0000256" key="6">
    <source>
        <dbReference type="ARBA" id="ARBA00022927"/>
    </source>
</evidence>
<proteinExistence type="inferred from homology"/>
<evidence type="ECO:0000313" key="9">
    <source>
        <dbReference type="EMBL" id="CBK21805.2"/>
    </source>
</evidence>
<dbReference type="PANTHER" id="PTHR12596">
    <property type="entry name" value="EXPORTIN 4,7-RELATED"/>
    <property type="match status" value="1"/>
</dbReference>